<dbReference type="EMBL" id="JAFEUF010000224">
    <property type="protein sequence ID" value="MBM7057754.1"/>
    <property type="molecule type" value="Genomic_DNA"/>
</dbReference>
<dbReference type="Proteomes" id="UP000712045">
    <property type="component" value="Unassembled WGS sequence"/>
</dbReference>
<organism evidence="1 2">
    <name type="scientific">Streptomyces durocortorensis</name>
    <dbReference type="NCBI Taxonomy" id="2811104"/>
    <lineage>
        <taxon>Bacteria</taxon>
        <taxon>Bacillati</taxon>
        <taxon>Actinomycetota</taxon>
        <taxon>Actinomycetes</taxon>
        <taxon>Kitasatosporales</taxon>
        <taxon>Streptomycetaceae</taxon>
        <taxon>Streptomyces</taxon>
    </lineage>
</organism>
<sequence length="78" mass="8742">MGGTRHPRRSARLAAVPHSDLVGEARWSETLRTQVRPYADHVLAEIERLRSKFTEDVSGLRAVAAGDRQGEHVLRGRQ</sequence>
<comment type="caution">
    <text evidence="1">The sequence shown here is derived from an EMBL/GenBank/DDBJ whole genome shotgun (WGS) entry which is preliminary data.</text>
</comment>
<accession>A0ABS2I3G5</accession>
<protein>
    <submittedName>
        <fullName evidence="1">Uncharacterized protein</fullName>
    </submittedName>
</protein>
<name>A0ABS2I3G5_9ACTN</name>
<keyword evidence="2" id="KW-1185">Reference proteome</keyword>
<evidence type="ECO:0000313" key="1">
    <source>
        <dbReference type="EMBL" id="MBM7057754.1"/>
    </source>
</evidence>
<reference evidence="1 2" key="1">
    <citation type="submission" date="2021-02" db="EMBL/GenBank/DDBJ databases">
        <title>Genome Streptomyces sp. RHZ10.</title>
        <authorList>
            <person name="Besaury L."/>
        </authorList>
    </citation>
    <scope>NUCLEOTIDE SEQUENCE [LARGE SCALE GENOMIC DNA]</scope>
    <source>
        <strain evidence="1 2">RHZ10</strain>
    </source>
</reference>
<gene>
    <name evidence="1" type="ORF">JS521_28870</name>
</gene>
<dbReference type="RefSeq" id="WP_205085898.1">
    <property type="nucleotide sequence ID" value="NZ_JAFEUF010000224.1"/>
</dbReference>
<proteinExistence type="predicted"/>
<evidence type="ECO:0000313" key="2">
    <source>
        <dbReference type="Proteomes" id="UP000712045"/>
    </source>
</evidence>